<keyword evidence="18" id="KW-1185">Reference proteome</keyword>
<dbReference type="SUPFAM" id="SSF47819">
    <property type="entry name" value="HRDC-like"/>
    <property type="match status" value="1"/>
</dbReference>
<accession>A0A8D2E3I4</accession>
<reference evidence="17" key="1">
    <citation type="submission" date="2018-05" db="EMBL/GenBank/DDBJ databases">
        <title>Whole genome of Theropithecus gelada.</title>
        <authorList>
            <person name="Chiou K.L."/>
            <person name="Snyder-Mackler N."/>
        </authorList>
    </citation>
    <scope>NUCLEOTIDE SEQUENCE [LARGE SCALE GENOMIC DNA]</scope>
</reference>
<evidence type="ECO:0000313" key="18">
    <source>
        <dbReference type="Proteomes" id="UP000694411"/>
    </source>
</evidence>
<evidence type="ECO:0000256" key="4">
    <source>
        <dbReference type="ARBA" id="ARBA00016672"/>
    </source>
</evidence>
<dbReference type="GO" id="GO:0000166">
    <property type="term" value="F:nucleotide binding"/>
    <property type="evidence" value="ECO:0007669"/>
    <property type="project" value="InterPro"/>
</dbReference>
<dbReference type="FunFam" id="1.20.1250.40:FF:000002">
    <property type="entry name" value="DNA-directed RNA polymerase III subunit RPC9"/>
    <property type="match status" value="1"/>
</dbReference>
<sequence length="198" mass="21422">PEKGERAARGSGSARLPACSAAIPASTLARGAGTLARSAAAGTAVTCEVLGLLAARGDEAERHGSVFQLLTDLKEQRKESGKNKHSSGQQNLNTITYETLKYISKTPCRHQSPEIVREFLTAMKSHKLTKAEKLQLLNHRPVTAVEIQLMVEESEERLTEEQIEALLHTVTSILPAGPEAEQKKKTNSDVAMDEEDPA</sequence>
<dbReference type="InterPro" id="IPR038324">
    <property type="entry name" value="Rpb4/RPC9_sf"/>
</dbReference>
<dbReference type="GO" id="GO:0006384">
    <property type="term" value="P:transcription initiation at RNA polymerase III promoter"/>
    <property type="evidence" value="ECO:0007669"/>
    <property type="project" value="InterPro"/>
</dbReference>
<evidence type="ECO:0000256" key="11">
    <source>
        <dbReference type="ARBA" id="ARBA00044007"/>
    </source>
</evidence>
<keyword evidence="7" id="KW-0472">Membrane</keyword>
<evidence type="ECO:0000256" key="2">
    <source>
        <dbReference type="ARBA" id="ARBA00004413"/>
    </source>
</evidence>
<evidence type="ECO:0000256" key="15">
    <source>
        <dbReference type="SAM" id="MobiDB-lite"/>
    </source>
</evidence>
<feature type="region of interest" description="Disordered" evidence="15">
    <location>
        <begin position="174"/>
        <end position="198"/>
    </location>
</feature>
<organism evidence="17 18">
    <name type="scientific">Theropithecus gelada</name>
    <name type="common">Gelada baboon</name>
    <dbReference type="NCBI Taxonomy" id="9565"/>
    <lineage>
        <taxon>Eukaryota</taxon>
        <taxon>Metazoa</taxon>
        <taxon>Chordata</taxon>
        <taxon>Craniata</taxon>
        <taxon>Vertebrata</taxon>
        <taxon>Euteleostomi</taxon>
        <taxon>Mammalia</taxon>
        <taxon>Eutheria</taxon>
        <taxon>Euarchontoglires</taxon>
        <taxon>Primates</taxon>
        <taxon>Haplorrhini</taxon>
        <taxon>Catarrhini</taxon>
        <taxon>Cercopithecidae</taxon>
        <taxon>Cercopithecinae</taxon>
        <taxon>Theropithecus</taxon>
    </lineage>
</organism>
<feature type="domain" description="RNA polymerase Rpb4/RPC9 core" evidence="16">
    <location>
        <begin position="58"/>
        <end position="177"/>
    </location>
</feature>
<evidence type="ECO:0000313" key="17">
    <source>
        <dbReference type="Ensembl" id="ENSTGEP00000000954.1"/>
    </source>
</evidence>
<dbReference type="InterPro" id="IPR010997">
    <property type="entry name" value="HRDC-like_sf"/>
</dbReference>
<dbReference type="PANTHER" id="PTHR15561">
    <property type="entry name" value="CALCITONIN GENE-RELATED PEPTIDE-RECEPTOR COMPONENT PROTEIN"/>
    <property type="match status" value="1"/>
</dbReference>
<evidence type="ECO:0000256" key="8">
    <source>
        <dbReference type="ARBA" id="ARBA00023163"/>
    </source>
</evidence>
<dbReference type="Pfam" id="PF03874">
    <property type="entry name" value="RNA_pol_Rpb4"/>
    <property type="match status" value="1"/>
</dbReference>
<dbReference type="AlphaFoldDB" id="A0A8D2E3I4"/>
<comment type="function">
    <text evidence="10">Accessory protein for the calcitonin gene-related peptide (CGRP) receptor. It modulates CGRP responsiveness in a variety of tissues.</text>
</comment>
<dbReference type="InterPro" id="IPR005574">
    <property type="entry name" value="Rpb4/RPC9"/>
</dbReference>
<evidence type="ECO:0000256" key="10">
    <source>
        <dbReference type="ARBA" id="ARBA00043924"/>
    </source>
</evidence>
<dbReference type="Proteomes" id="UP000694411">
    <property type="component" value="Chromosome 3"/>
</dbReference>
<reference evidence="17" key="2">
    <citation type="submission" date="2025-08" db="UniProtKB">
        <authorList>
            <consortium name="Ensembl"/>
        </authorList>
    </citation>
    <scope>IDENTIFICATION</scope>
</reference>
<evidence type="ECO:0000256" key="12">
    <source>
        <dbReference type="ARBA" id="ARBA00045808"/>
    </source>
</evidence>
<dbReference type="InterPro" id="IPR006590">
    <property type="entry name" value="RNA_pol_Rpb4/RPC9_core"/>
</dbReference>
<evidence type="ECO:0000256" key="5">
    <source>
        <dbReference type="ARBA" id="ARBA00022475"/>
    </source>
</evidence>
<dbReference type="InterPro" id="IPR038846">
    <property type="entry name" value="RPC9"/>
</dbReference>
<proteinExistence type="inferred from homology"/>
<comment type="subcellular location">
    <subcellularLocation>
        <location evidence="2">Cell membrane</location>
        <topology evidence="2">Peripheral membrane protein</topology>
        <orientation evidence="2">Cytoplasmic side</orientation>
    </subcellularLocation>
    <subcellularLocation>
        <location evidence="1">Nucleus</location>
    </subcellularLocation>
</comment>
<evidence type="ECO:0000256" key="7">
    <source>
        <dbReference type="ARBA" id="ARBA00023136"/>
    </source>
</evidence>
<keyword evidence="8" id="KW-0804">Transcription</keyword>
<dbReference type="Ensembl" id="ENSTGET00000001230.1">
    <property type="protein sequence ID" value="ENSTGEP00000000954.1"/>
    <property type="gene ID" value="ENSTGEG00000000905.1"/>
</dbReference>
<evidence type="ECO:0000256" key="1">
    <source>
        <dbReference type="ARBA" id="ARBA00004123"/>
    </source>
</evidence>
<comment type="subunit">
    <text evidence="11">Component of the RNA polymerase III complex consisting of 17 subunits: a ten-subunit horseshoe-shaped catalytic core composed of POLR3A/RPC1, POLR3B/RPC2, POLR1C/RPAC1, POLR1D/RPAC2, POLR3K/RPC10, POLR2E/RPABC1, POLR2F/RPABC2, POLR2H/RPABC3, POLR2K/RPABC4 and POLR2L/RPABC5; a mobile stalk composed of two subunits POLR3H/RPC8 and CRCP/RPC9, protruding from the core and functioning primarily in transcription initiation; and additional subunits homologous to general transcription factors of the RNA polymerase II machinery, POLR3C/RPC3-POLR3F/RPC6-POLR3G/RPC7 heterotrimer required for transcription initiation and POLR3D/RPC4-POLR3E/RPC5 heterodimer involved in both transcription initiation and termination.</text>
</comment>
<dbReference type="PANTHER" id="PTHR15561:SF0">
    <property type="entry name" value="DNA-DIRECTED RNA POLYMERASE III SUBUNIT RPC9"/>
    <property type="match status" value="1"/>
</dbReference>
<dbReference type="Gene3D" id="1.20.1250.40">
    <property type="match status" value="1"/>
</dbReference>
<name>A0A8D2E3I4_THEGE</name>
<comment type="similarity">
    <text evidence="3">Belongs to the eukaryotic RPC9 RNA polymerase subunit family.</text>
</comment>
<evidence type="ECO:0000256" key="13">
    <source>
        <dbReference type="ARBA" id="ARBA00073026"/>
    </source>
</evidence>
<dbReference type="GO" id="GO:0005886">
    <property type="term" value="C:plasma membrane"/>
    <property type="evidence" value="ECO:0007669"/>
    <property type="project" value="UniProtKB-SubCell"/>
</dbReference>
<reference evidence="17" key="3">
    <citation type="submission" date="2025-09" db="UniProtKB">
        <authorList>
            <consortium name="Ensembl"/>
        </authorList>
    </citation>
    <scope>IDENTIFICATION</scope>
</reference>
<comment type="function">
    <text evidence="12">DNA-dependent RNA polymerase catalyzes the transcription of DNA into RNA using the four ribonucleoside triphosphates as substrates. Specific peripheric component of RNA polymerase III (Pol III) which synthesizes small non-coding RNAs including 5S rRNA, snRNAs, tRNAs and miRNAs from at least 500 distinct genomic loci. With POLR3H/RPC8 forms a mobile stalk that protrudes from Pol III core and functions primarily in transcription initiation. Pol III plays a key role in sensing and limiting infection by intracellular bacteria and DNA viruses. Acts as nuclear and cytosolic DNA sensor involved in innate immune response. Can sense non-self dsDNA that serves as template for transcription into dsRNA. The non-self RNA polymerase III transcripts, such as Epstein-Barr virus-encoded RNAs (EBERs) induce type I interferon and NF-kappa-B through the RIG-I pathway.</text>
</comment>
<keyword evidence="9" id="KW-0539">Nucleus</keyword>
<gene>
    <name evidence="17" type="primary">CRCP</name>
</gene>
<evidence type="ECO:0000256" key="14">
    <source>
        <dbReference type="ARBA" id="ARBA00080268"/>
    </source>
</evidence>
<keyword evidence="5" id="KW-1003">Cell membrane</keyword>
<protein>
    <recommendedName>
        <fullName evidence="4">DNA-directed RNA polymerase III subunit RPC9</fullName>
    </recommendedName>
    <alternativeName>
        <fullName evidence="14">Calcitonin gene-related peptide-receptor component protein</fullName>
    </alternativeName>
    <alternativeName>
        <fullName evidence="13">DNA-directed RNA polymerase III subunit rpc9</fullName>
    </alternativeName>
</protein>
<evidence type="ECO:0000256" key="9">
    <source>
        <dbReference type="ARBA" id="ARBA00023242"/>
    </source>
</evidence>
<keyword evidence="6" id="KW-0240">DNA-directed RNA polymerase</keyword>
<evidence type="ECO:0000259" key="16">
    <source>
        <dbReference type="SMART" id="SM00657"/>
    </source>
</evidence>
<dbReference type="SMART" id="SM00657">
    <property type="entry name" value="RPOL4c"/>
    <property type="match status" value="1"/>
</dbReference>
<evidence type="ECO:0000256" key="3">
    <source>
        <dbReference type="ARBA" id="ARBA00006898"/>
    </source>
</evidence>
<dbReference type="GO" id="GO:0005666">
    <property type="term" value="C:RNA polymerase III complex"/>
    <property type="evidence" value="ECO:0007669"/>
    <property type="project" value="InterPro"/>
</dbReference>
<evidence type="ECO:0000256" key="6">
    <source>
        <dbReference type="ARBA" id="ARBA00022478"/>
    </source>
</evidence>